<accession>A0A1G6V1N0</accession>
<dbReference type="EMBL" id="FMZP01000024">
    <property type="protein sequence ID" value="SDD46856.1"/>
    <property type="molecule type" value="Genomic_DNA"/>
</dbReference>
<name>A0A1G6V1N0_9EURY</name>
<gene>
    <name evidence="1" type="ORF">SAMN05192552_102439</name>
</gene>
<dbReference type="AlphaFoldDB" id="A0A1G6V1N0"/>
<organism evidence="1 2">
    <name type="scientific">Natrinema hispanicum</name>
    <dbReference type="NCBI Taxonomy" id="392421"/>
    <lineage>
        <taxon>Archaea</taxon>
        <taxon>Methanobacteriati</taxon>
        <taxon>Methanobacteriota</taxon>
        <taxon>Stenosarchaea group</taxon>
        <taxon>Halobacteria</taxon>
        <taxon>Halobacteriales</taxon>
        <taxon>Natrialbaceae</taxon>
        <taxon>Natrinema</taxon>
    </lineage>
</organism>
<evidence type="ECO:0000313" key="2">
    <source>
        <dbReference type="Proteomes" id="UP000324021"/>
    </source>
</evidence>
<dbReference type="Proteomes" id="UP000324021">
    <property type="component" value="Unassembled WGS sequence"/>
</dbReference>
<evidence type="ECO:0000313" key="1">
    <source>
        <dbReference type="EMBL" id="SDD46856.1"/>
    </source>
</evidence>
<sequence length="71" mass="8437">MFNNGEKLNVRWKPLGQYRAMAKIGSTSYTYELPKQMQKKFESMKKEQEVEIQKSIKKSHEKLAEKVKEDN</sequence>
<reference evidence="1 2" key="1">
    <citation type="submission" date="2016-10" db="EMBL/GenBank/DDBJ databases">
        <authorList>
            <person name="Varghese N."/>
            <person name="Submissions S."/>
        </authorList>
    </citation>
    <scope>NUCLEOTIDE SEQUENCE [LARGE SCALE GENOMIC DNA]</scope>
    <source>
        <strain evidence="1 2">CDM_1</strain>
    </source>
</reference>
<protein>
    <submittedName>
        <fullName evidence="1">Uncharacterized protein</fullName>
    </submittedName>
</protein>
<proteinExistence type="predicted"/>